<sequence>MPRNAKRTRKESDSVAEFDSDALDGDDAVPVTPRKTPRKIPRKAAAPPTKAWDSDALDESSEENQDNTLSAVKGKRKNNQKQPSLRKSKRRRSEEASEEEEGQEVVGVIIQAPKTGLVPPGRISKNTLDFLTKLKDKECNDRGWCVSPCSSPLHEPVYRQAEKEFRDFIERFTDLLIEADPQIPHLPPKDVVHRIYRDVRFSNDKTPYKGSFSASFSRSGRKGIFAGLKPGNESLVAAGSWCPGRNELATIRSNIQRSSRRLRQTISSPTFVTYFGEAKPHPKGQRQNIFGMEDELKVAPKGIDKEHRDIDLLKCRSFAVVHRFTDSEVLDPEFGQMVKSVVQVMRPFVYCLNDLMTVGYNEESEDGEEDQGEEEEE</sequence>
<dbReference type="NCBIfam" id="TIGR02453">
    <property type="entry name" value="TIGR02453 family protein"/>
    <property type="match status" value="1"/>
</dbReference>
<keyword evidence="3" id="KW-1185">Reference proteome</keyword>
<dbReference type="AlphaFoldDB" id="A0A0C2XB61"/>
<dbReference type="Pfam" id="PF09365">
    <property type="entry name" value="DUF2461"/>
    <property type="match status" value="1"/>
</dbReference>
<accession>A0A0C2XB61</accession>
<name>A0A0C2XB61_AMAMK</name>
<dbReference type="HOGENOM" id="CLU_036742_3_0_1"/>
<reference evidence="2 3" key="1">
    <citation type="submission" date="2014-04" db="EMBL/GenBank/DDBJ databases">
        <title>Evolutionary Origins and Diversification of the Mycorrhizal Mutualists.</title>
        <authorList>
            <consortium name="DOE Joint Genome Institute"/>
            <consortium name="Mycorrhizal Genomics Consortium"/>
            <person name="Kohler A."/>
            <person name="Kuo A."/>
            <person name="Nagy L.G."/>
            <person name="Floudas D."/>
            <person name="Copeland A."/>
            <person name="Barry K.W."/>
            <person name="Cichocki N."/>
            <person name="Veneault-Fourrey C."/>
            <person name="LaButti K."/>
            <person name="Lindquist E.A."/>
            <person name="Lipzen A."/>
            <person name="Lundell T."/>
            <person name="Morin E."/>
            <person name="Murat C."/>
            <person name="Riley R."/>
            <person name="Ohm R."/>
            <person name="Sun H."/>
            <person name="Tunlid A."/>
            <person name="Henrissat B."/>
            <person name="Grigoriev I.V."/>
            <person name="Hibbett D.S."/>
            <person name="Martin F."/>
        </authorList>
    </citation>
    <scope>NUCLEOTIDE SEQUENCE [LARGE SCALE GENOMIC DNA]</scope>
    <source>
        <strain evidence="2 3">Koide BX008</strain>
    </source>
</reference>
<organism evidence="2 3">
    <name type="scientific">Amanita muscaria (strain Koide BX008)</name>
    <dbReference type="NCBI Taxonomy" id="946122"/>
    <lineage>
        <taxon>Eukaryota</taxon>
        <taxon>Fungi</taxon>
        <taxon>Dikarya</taxon>
        <taxon>Basidiomycota</taxon>
        <taxon>Agaricomycotina</taxon>
        <taxon>Agaricomycetes</taxon>
        <taxon>Agaricomycetidae</taxon>
        <taxon>Agaricales</taxon>
        <taxon>Pluteineae</taxon>
        <taxon>Amanitaceae</taxon>
        <taxon>Amanita</taxon>
    </lineage>
</organism>
<feature type="region of interest" description="Disordered" evidence="1">
    <location>
        <begin position="1"/>
        <end position="104"/>
    </location>
</feature>
<dbReference type="STRING" id="946122.A0A0C2XB61"/>
<gene>
    <name evidence="2" type="ORF">M378DRAFT_123710</name>
</gene>
<protein>
    <submittedName>
        <fullName evidence="2">Uncharacterized protein</fullName>
    </submittedName>
</protein>
<dbReference type="PANTHER" id="PTHR36452:SF1">
    <property type="entry name" value="DUF2461 DOMAIN-CONTAINING PROTEIN"/>
    <property type="match status" value="1"/>
</dbReference>
<dbReference type="OrthoDB" id="2537769at2759"/>
<feature type="compositionally biased region" description="Basic residues" evidence="1">
    <location>
        <begin position="73"/>
        <end position="91"/>
    </location>
</feature>
<dbReference type="InParanoid" id="A0A0C2XB61"/>
<evidence type="ECO:0000256" key="1">
    <source>
        <dbReference type="SAM" id="MobiDB-lite"/>
    </source>
</evidence>
<feature type="compositionally biased region" description="Acidic residues" evidence="1">
    <location>
        <begin position="14"/>
        <end position="27"/>
    </location>
</feature>
<dbReference type="EMBL" id="KN818235">
    <property type="protein sequence ID" value="KIL66561.1"/>
    <property type="molecule type" value="Genomic_DNA"/>
</dbReference>
<proteinExistence type="predicted"/>
<feature type="compositionally biased region" description="Acidic residues" evidence="1">
    <location>
        <begin position="55"/>
        <end position="65"/>
    </location>
</feature>
<dbReference type="PANTHER" id="PTHR36452">
    <property type="entry name" value="CHROMOSOME 12, WHOLE GENOME SHOTGUN SEQUENCE"/>
    <property type="match status" value="1"/>
</dbReference>
<dbReference type="Proteomes" id="UP000054549">
    <property type="component" value="Unassembled WGS sequence"/>
</dbReference>
<evidence type="ECO:0000313" key="3">
    <source>
        <dbReference type="Proteomes" id="UP000054549"/>
    </source>
</evidence>
<evidence type="ECO:0000313" key="2">
    <source>
        <dbReference type="EMBL" id="KIL66561.1"/>
    </source>
</evidence>
<dbReference type="InterPro" id="IPR012808">
    <property type="entry name" value="CHP02453"/>
</dbReference>